<evidence type="ECO:0000256" key="9">
    <source>
        <dbReference type="SAM" id="MobiDB-lite"/>
    </source>
</evidence>
<dbReference type="SUPFAM" id="SSF111369">
    <property type="entry name" value="HlyD-like secretion proteins"/>
    <property type="match status" value="1"/>
</dbReference>
<name>A0A502CL56_9SPHN</name>
<keyword evidence="3" id="KW-0813">Transport</keyword>
<dbReference type="EMBL" id="RCZK01000003">
    <property type="protein sequence ID" value="TPG13648.1"/>
    <property type="molecule type" value="Genomic_DNA"/>
</dbReference>
<feature type="region of interest" description="Disordered" evidence="9">
    <location>
        <begin position="1"/>
        <end position="44"/>
    </location>
</feature>
<sequence>MTADAPVLDAPVAETPSTVVQPAAPQASAPITPETPPVAPAGKPRARRRGLTILAIVVVIGLIVWALAHFLLAKPEEVTDDAYVAGDVVAITARESGTVLAIRADNTQTVTAGQALIDLDPATADVNLSSAAADLATAVRSTRADFSKVGASDAGVVQARASLSAAEGDYTRRRSAAAAGAISGEELSHAADAVKVARATLQLALAQQNQSRTAVSGTDVASNPSVLAAIAAYRRAAIARSHMHIVAPITGVVAQRTVQLGQQVAAGTPLMAVVPLDRVWIDANFRETQLKDLRIGQPATITADMYGGDVVYHGKVVGVGAGSGNAFALLPPQNASGNWIKIVQRVPVRIALDSRELHANPLRIGLSVKTTVDTANRSGRRLGTPAKNSGATYGGEATGASDPAVEARIRQIIAANR</sequence>
<evidence type="ECO:0000313" key="14">
    <source>
        <dbReference type="Proteomes" id="UP000318413"/>
    </source>
</evidence>
<dbReference type="AlphaFoldDB" id="A0A502CL56"/>
<dbReference type="PANTHER" id="PTHR30386:SF19">
    <property type="entry name" value="MULTIDRUG EXPORT PROTEIN EMRA-RELATED"/>
    <property type="match status" value="1"/>
</dbReference>
<evidence type="ECO:0000256" key="1">
    <source>
        <dbReference type="ARBA" id="ARBA00004377"/>
    </source>
</evidence>
<dbReference type="OrthoDB" id="9811754at2"/>
<evidence type="ECO:0000256" key="8">
    <source>
        <dbReference type="ARBA" id="ARBA00023136"/>
    </source>
</evidence>
<dbReference type="Pfam" id="PF25885">
    <property type="entry name" value="HH_EMRA"/>
    <property type="match status" value="1"/>
</dbReference>
<feature type="region of interest" description="Disordered" evidence="9">
    <location>
        <begin position="375"/>
        <end position="400"/>
    </location>
</feature>
<feature type="compositionally biased region" description="Low complexity" evidence="9">
    <location>
        <begin position="18"/>
        <end position="32"/>
    </location>
</feature>
<dbReference type="InterPro" id="IPR050739">
    <property type="entry name" value="MFP"/>
</dbReference>
<comment type="similarity">
    <text evidence="2">Belongs to the membrane fusion protein (MFP) (TC 8.A.1) family.</text>
</comment>
<keyword evidence="8 10" id="KW-0472">Membrane</keyword>
<dbReference type="RefSeq" id="WP_140869001.1">
    <property type="nucleotide sequence ID" value="NZ_RCZK01000003.1"/>
</dbReference>
<comment type="caution">
    <text evidence="13">The sequence shown here is derived from an EMBL/GenBank/DDBJ whole genome shotgun (WGS) entry which is preliminary data.</text>
</comment>
<feature type="domain" description="Multidrug export protein EmrA/FarA alpha-helical hairpin" evidence="11">
    <location>
        <begin position="124"/>
        <end position="239"/>
    </location>
</feature>
<evidence type="ECO:0000256" key="4">
    <source>
        <dbReference type="ARBA" id="ARBA00022475"/>
    </source>
</evidence>
<keyword evidence="7 10" id="KW-1133">Transmembrane helix</keyword>
<evidence type="ECO:0000256" key="7">
    <source>
        <dbReference type="ARBA" id="ARBA00022989"/>
    </source>
</evidence>
<feature type="domain" description="p-hydroxybenzoic acid efflux pump subunit AaeA-like beta-barrel" evidence="12">
    <location>
        <begin position="280"/>
        <end position="358"/>
    </location>
</feature>
<evidence type="ECO:0000259" key="11">
    <source>
        <dbReference type="Pfam" id="PF25885"/>
    </source>
</evidence>
<dbReference type="Gene3D" id="2.40.30.170">
    <property type="match status" value="1"/>
</dbReference>
<dbReference type="GO" id="GO:0046677">
    <property type="term" value="P:response to antibiotic"/>
    <property type="evidence" value="ECO:0007669"/>
    <property type="project" value="UniProtKB-ARBA"/>
</dbReference>
<evidence type="ECO:0000256" key="6">
    <source>
        <dbReference type="ARBA" id="ARBA00022692"/>
    </source>
</evidence>
<organism evidence="13 14">
    <name type="scientific">Sphingomonas oligophenolica</name>
    <dbReference type="NCBI Taxonomy" id="301154"/>
    <lineage>
        <taxon>Bacteria</taxon>
        <taxon>Pseudomonadati</taxon>
        <taxon>Pseudomonadota</taxon>
        <taxon>Alphaproteobacteria</taxon>
        <taxon>Sphingomonadales</taxon>
        <taxon>Sphingomonadaceae</taxon>
        <taxon>Sphingomonas</taxon>
    </lineage>
</organism>
<keyword evidence="5" id="KW-0997">Cell inner membrane</keyword>
<evidence type="ECO:0000313" key="13">
    <source>
        <dbReference type="EMBL" id="TPG13648.1"/>
    </source>
</evidence>
<comment type="subcellular location">
    <subcellularLocation>
        <location evidence="1">Cell inner membrane</location>
        <topology evidence="1">Single-pass membrane protein</topology>
    </subcellularLocation>
</comment>
<dbReference type="Proteomes" id="UP000318413">
    <property type="component" value="Unassembled WGS sequence"/>
</dbReference>
<reference evidence="13 14" key="1">
    <citation type="journal article" date="2019" name="Environ. Microbiol.">
        <title>Species interactions and distinct microbial communities in high Arctic permafrost affected cryosols are associated with the CH4 and CO2 gas fluxes.</title>
        <authorList>
            <person name="Altshuler I."/>
            <person name="Hamel J."/>
            <person name="Turney S."/>
            <person name="Magnuson E."/>
            <person name="Levesque R."/>
            <person name="Greer C."/>
            <person name="Whyte L.G."/>
        </authorList>
    </citation>
    <scope>NUCLEOTIDE SEQUENCE [LARGE SCALE GENOMIC DNA]</scope>
    <source>
        <strain evidence="13 14">S5.1</strain>
    </source>
</reference>
<keyword evidence="14" id="KW-1185">Reference proteome</keyword>
<dbReference type="Gene3D" id="2.40.50.100">
    <property type="match status" value="1"/>
</dbReference>
<dbReference type="Pfam" id="PF25963">
    <property type="entry name" value="Beta-barrel_AAEA"/>
    <property type="match status" value="1"/>
</dbReference>
<evidence type="ECO:0000256" key="2">
    <source>
        <dbReference type="ARBA" id="ARBA00009477"/>
    </source>
</evidence>
<dbReference type="GO" id="GO:0005886">
    <property type="term" value="C:plasma membrane"/>
    <property type="evidence" value="ECO:0007669"/>
    <property type="project" value="UniProtKB-SubCell"/>
</dbReference>
<keyword evidence="4" id="KW-1003">Cell membrane</keyword>
<dbReference type="GO" id="GO:0015721">
    <property type="term" value="P:bile acid and bile salt transport"/>
    <property type="evidence" value="ECO:0007669"/>
    <property type="project" value="UniProtKB-ARBA"/>
</dbReference>
<dbReference type="GO" id="GO:1990961">
    <property type="term" value="P:xenobiotic detoxification by transmembrane export across the plasma membrane"/>
    <property type="evidence" value="ECO:0007669"/>
    <property type="project" value="UniProtKB-ARBA"/>
</dbReference>
<evidence type="ECO:0000256" key="10">
    <source>
        <dbReference type="SAM" id="Phobius"/>
    </source>
</evidence>
<feature type="transmembrane region" description="Helical" evidence="10">
    <location>
        <begin position="51"/>
        <end position="72"/>
    </location>
</feature>
<evidence type="ECO:0000259" key="12">
    <source>
        <dbReference type="Pfam" id="PF25963"/>
    </source>
</evidence>
<dbReference type="FunFam" id="2.40.30.170:FF:000003">
    <property type="entry name" value="Multidrug resistance protein A"/>
    <property type="match status" value="1"/>
</dbReference>
<dbReference type="InterPro" id="IPR058633">
    <property type="entry name" value="EmrA/FarA_HH"/>
</dbReference>
<proteinExistence type="inferred from homology"/>
<gene>
    <name evidence="13" type="ORF">EAH84_05570</name>
</gene>
<evidence type="ECO:0000256" key="3">
    <source>
        <dbReference type="ARBA" id="ARBA00022448"/>
    </source>
</evidence>
<accession>A0A502CL56</accession>
<evidence type="ECO:0000256" key="5">
    <source>
        <dbReference type="ARBA" id="ARBA00022519"/>
    </source>
</evidence>
<dbReference type="InterPro" id="IPR058634">
    <property type="entry name" value="AaeA-lik-b-barrel"/>
</dbReference>
<keyword evidence="6 10" id="KW-0812">Transmembrane</keyword>
<dbReference type="PANTHER" id="PTHR30386">
    <property type="entry name" value="MEMBRANE FUSION SUBUNIT OF EMRAB-TOLC MULTIDRUG EFFLUX PUMP"/>
    <property type="match status" value="1"/>
</dbReference>
<protein>
    <submittedName>
        <fullName evidence="13">HlyD family efflux transporter periplasmic adaptor subunit</fullName>
    </submittedName>
</protein>